<accession>A0AAV4U2U8</accession>
<dbReference type="AlphaFoldDB" id="A0AAV4U2U8"/>
<keyword evidence="2" id="KW-1185">Reference proteome</keyword>
<comment type="caution">
    <text evidence="1">The sequence shown here is derived from an EMBL/GenBank/DDBJ whole genome shotgun (WGS) entry which is preliminary data.</text>
</comment>
<evidence type="ECO:0000313" key="1">
    <source>
        <dbReference type="EMBL" id="GIY52065.1"/>
    </source>
</evidence>
<dbReference type="EMBL" id="BPLQ01010629">
    <property type="protein sequence ID" value="GIY52065.1"/>
    <property type="molecule type" value="Genomic_DNA"/>
</dbReference>
<reference evidence="1 2" key="1">
    <citation type="submission" date="2021-06" db="EMBL/GenBank/DDBJ databases">
        <title>Caerostris darwini draft genome.</title>
        <authorList>
            <person name="Kono N."/>
            <person name="Arakawa K."/>
        </authorList>
    </citation>
    <scope>NUCLEOTIDE SEQUENCE [LARGE SCALE GENOMIC DNA]</scope>
</reference>
<organism evidence="1 2">
    <name type="scientific">Caerostris darwini</name>
    <dbReference type="NCBI Taxonomy" id="1538125"/>
    <lineage>
        <taxon>Eukaryota</taxon>
        <taxon>Metazoa</taxon>
        <taxon>Ecdysozoa</taxon>
        <taxon>Arthropoda</taxon>
        <taxon>Chelicerata</taxon>
        <taxon>Arachnida</taxon>
        <taxon>Araneae</taxon>
        <taxon>Araneomorphae</taxon>
        <taxon>Entelegynae</taxon>
        <taxon>Araneoidea</taxon>
        <taxon>Araneidae</taxon>
        <taxon>Caerostris</taxon>
    </lineage>
</organism>
<gene>
    <name evidence="1" type="ORF">CDAR_611601</name>
</gene>
<sequence length="88" mass="9770">MTLNTHTSEQTDCVMCKRLINKIIVSDLVLNRRKIALVNVGLFLIPMVISRSTILTNGDTLKCSTLSDVDTELSATASRKQWTNGHSH</sequence>
<proteinExistence type="predicted"/>
<protein>
    <submittedName>
        <fullName evidence="1">Uncharacterized protein</fullName>
    </submittedName>
</protein>
<evidence type="ECO:0000313" key="2">
    <source>
        <dbReference type="Proteomes" id="UP001054837"/>
    </source>
</evidence>
<name>A0AAV4U2U8_9ARAC</name>
<dbReference type="Proteomes" id="UP001054837">
    <property type="component" value="Unassembled WGS sequence"/>
</dbReference>